<evidence type="ECO:0000313" key="10">
    <source>
        <dbReference type="EMBL" id="EMZ38994.1"/>
    </source>
</evidence>
<dbReference type="STRING" id="1235802.C823_00157"/>
<proteinExistence type="inferred from homology"/>
<name>N2BQ49_9FIRM</name>
<evidence type="ECO:0000256" key="3">
    <source>
        <dbReference type="ARBA" id="ARBA00022448"/>
    </source>
</evidence>
<keyword evidence="3" id="KW-0813">Transport</keyword>
<dbReference type="InterPro" id="IPR018035">
    <property type="entry name" value="Flagellar_FliH/T3SS_HrpE"/>
</dbReference>
<evidence type="ECO:0000259" key="9">
    <source>
        <dbReference type="Pfam" id="PF02108"/>
    </source>
</evidence>
<reference evidence="10 11" key="1">
    <citation type="journal article" date="2014" name="Genome Announc.">
        <title>Draft genome sequences of the altered schaedler flora, a defined bacterial community from gnotobiotic mice.</title>
        <authorList>
            <person name="Wannemuehler M.J."/>
            <person name="Overstreet A.M."/>
            <person name="Ward D.V."/>
            <person name="Phillips G.J."/>
        </authorList>
    </citation>
    <scope>NUCLEOTIDE SEQUENCE [LARGE SCALE GENOMIC DNA]</scope>
    <source>
        <strain evidence="10 11">ASF492</strain>
    </source>
</reference>
<dbReference type="Gene3D" id="1.20.5.620">
    <property type="entry name" value="F1F0 ATP synthase subunit B, membrane domain"/>
    <property type="match status" value="1"/>
</dbReference>
<dbReference type="Pfam" id="PF02108">
    <property type="entry name" value="FliH"/>
    <property type="match status" value="1"/>
</dbReference>
<feature type="compositionally biased region" description="Basic and acidic residues" evidence="8">
    <location>
        <begin position="53"/>
        <end position="67"/>
    </location>
</feature>
<keyword evidence="4" id="KW-1005">Bacterial flagellum biogenesis</keyword>
<dbReference type="HOGENOM" id="CLU_080666_0_0_9"/>
<dbReference type="GO" id="GO:0015031">
    <property type="term" value="P:protein transport"/>
    <property type="evidence" value="ECO:0007669"/>
    <property type="project" value="UniProtKB-KW"/>
</dbReference>
<dbReference type="PATRIC" id="fig|1235802.3.peg.168"/>
<feature type="domain" description="Flagellar assembly protein FliH/Type III secretion system HrpE" evidence="9">
    <location>
        <begin position="157"/>
        <end position="280"/>
    </location>
</feature>
<dbReference type="GO" id="GO:0044781">
    <property type="term" value="P:bacterial-type flagellum organization"/>
    <property type="evidence" value="ECO:0007669"/>
    <property type="project" value="UniProtKB-KW"/>
</dbReference>
<gene>
    <name evidence="10" type="ORF">C823_00157</name>
</gene>
<dbReference type="EMBL" id="AQFT01000005">
    <property type="protein sequence ID" value="EMZ38994.1"/>
    <property type="molecule type" value="Genomic_DNA"/>
</dbReference>
<evidence type="ECO:0000256" key="2">
    <source>
        <dbReference type="ARBA" id="ARBA00006602"/>
    </source>
</evidence>
<evidence type="ECO:0000256" key="1">
    <source>
        <dbReference type="ARBA" id="ARBA00003041"/>
    </source>
</evidence>
<evidence type="ECO:0000256" key="5">
    <source>
        <dbReference type="ARBA" id="ARBA00022927"/>
    </source>
</evidence>
<dbReference type="InterPro" id="IPR051472">
    <property type="entry name" value="T3SS_Stator/FliH"/>
</dbReference>
<evidence type="ECO:0000256" key="6">
    <source>
        <dbReference type="ARBA" id="ARBA00023225"/>
    </source>
</evidence>
<dbReference type="Proteomes" id="UP000012589">
    <property type="component" value="Unassembled WGS sequence"/>
</dbReference>
<organism evidence="10 11">
    <name type="scientific">Eubacterium plexicaudatum ASF492</name>
    <dbReference type="NCBI Taxonomy" id="1235802"/>
    <lineage>
        <taxon>Bacteria</taxon>
        <taxon>Bacillati</taxon>
        <taxon>Bacillota</taxon>
        <taxon>Clostridia</taxon>
        <taxon>Eubacteriales</taxon>
        <taxon>Eubacteriaceae</taxon>
        <taxon>Eubacterium</taxon>
    </lineage>
</organism>
<protein>
    <recommendedName>
        <fullName evidence="9">Flagellar assembly protein FliH/Type III secretion system HrpE domain-containing protein</fullName>
    </recommendedName>
</protein>
<comment type="similarity">
    <text evidence="2">Belongs to the FliH family.</text>
</comment>
<keyword evidence="7" id="KW-0175">Coiled coil</keyword>
<keyword evidence="6" id="KW-1006">Bacterial flagellum protein export</keyword>
<accession>N2BQ49</accession>
<feature type="region of interest" description="Disordered" evidence="8">
    <location>
        <begin position="53"/>
        <end position="76"/>
    </location>
</feature>
<evidence type="ECO:0000313" key="11">
    <source>
        <dbReference type="Proteomes" id="UP000012589"/>
    </source>
</evidence>
<evidence type="ECO:0000256" key="8">
    <source>
        <dbReference type="SAM" id="MobiDB-lite"/>
    </source>
</evidence>
<keyword evidence="5" id="KW-0653">Protein transport</keyword>
<evidence type="ECO:0000256" key="4">
    <source>
        <dbReference type="ARBA" id="ARBA00022795"/>
    </source>
</evidence>
<dbReference type="PANTHER" id="PTHR34982:SF1">
    <property type="entry name" value="FLAGELLAR ASSEMBLY PROTEIN FLIH"/>
    <property type="match status" value="1"/>
</dbReference>
<dbReference type="eggNOG" id="COG1317">
    <property type="taxonomic scope" value="Bacteria"/>
</dbReference>
<evidence type="ECO:0000256" key="7">
    <source>
        <dbReference type="SAM" id="Coils"/>
    </source>
</evidence>
<comment type="function">
    <text evidence="1">Needed for flagellar regrowth and assembly.</text>
</comment>
<dbReference type="AlphaFoldDB" id="N2BQ49"/>
<comment type="caution">
    <text evidence="10">The sequence shown here is derived from an EMBL/GenBank/DDBJ whole genome shotgun (WGS) entry which is preliminary data.</text>
</comment>
<dbReference type="GO" id="GO:0005829">
    <property type="term" value="C:cytosol"/>
    <property type="evidence" value="ECO:0007669"/>
    <property type="project" value="TreeGrafter"/>
</dbReference>
<dbReference type="PANTHER" id="PTHR34982">
    <property type="entry name" value="YOP PROTEINS TRANSLOCATION PROTEIN L"/>
    <property type="match status" value="1"/>
</dbReference>
<feature type="coiled-coil region" evidence="7">
    <location>
        <begin position="112"/>
        <end position="170"/>
    </location>
</feature>
<sequence>MLFPEAEVTRSLSNLYKAHVNMNKGDVYTRVIDYNELLEQKLSALSFERQSELRRQQMEERKKHLEDGASGEDPEPAEFLEGLAAPEVLPEMQIDYVERAKEEADKIVSKATADAEMILTKAVQEAENLKERTRKEAEEQGYAQGMERVREQETQMRMELQQLKEEQEQVYADRLYTMEPELMDAVIHVFDQVLHTDFTDHREVLLYLIRRTVRHIKNSREFRVFVSADDYADLSAKKDEIIEKIGGEVVLDIIMDESMRSGQCTIDTDEGLFECGLDIQLANLVRDLKALAHAD</sequence>
<keyword evidence="11" id="KW-1185">Reference proteome</keyword>